<evidence type="ECO:0000256" key="6">
    <source>
        <dbReference type="SAM" id="MobiDB-lite"/>
    </source>
</evidence>
<evidence type="ECO:0000313" key="8">
    <source>
        <dbReference type="EMBL" id="TQV82084.1"/>
    </source>
</evidence>
<dbReference type="Gene3D" id="2.40.10.350">
    <property type="entry name" value="Rod shape-determining protein MreC, domain 2"/>
    <property type="match status" value="1"/>
</dbReference>
<evidence type="ECO:0000259" key="7">
    <source>
        <dbReference type="Pfam" id="PF04085"/>
    </source>
</evidence>
<comment type="caution">
    <text evidence="8">The sequence shown here is derived from an EMBL/GenBank/DDBJ whole genome shotgun (WGS) entry which is preliminary data.</text>
</comment>
<evidence type="ECO:0000313" key="9">
    <source>
        <dbReference type="Proteomes" id="UP000315252"/>
    </source>
</evidence>
<dbReference type="Gene3D" id="2.40.10.340">
    <property type="entry name" value="Rod shape-determining protein MreC, domain 1"/>
    <property type="match status" value="1"/>
</dbReference>
<organism evidence="8 9">
    <name type="scientific">Denitrobaculum tricleocarpae</name>
    <dbReference type="NCBI Taxonomy" id="2591009"/>
    <lineage>
        <taxon>Bacteria</taxon>
        <taxon>Pseudomonadati</taxon>
        <taxon>Pseudomonadota</taxon>
        <taxon>Alphaproteobacteria</taxon>
        <taxon>Rhodospirillales</taxon>
        <taxon>Rhodospirillaceae</taxon>
        <taxon>Denitrobaculum</taxon>
    </lineage>
</organism>
<dbReference type="GO" id="GO:0005886">
    <property type="term" value="C:plasma membrane"/>
    <property type="evidence" value="ECO:0007669"/>
    <property type="project" value="TreeGrafter"/>
</dbReference>
<comment type="similarity">
    <text evidence="1">Belongs to the MreC family.</text>
</comment>
<dbReference type="GO" id="GO:0008360">
    <property type="term" value="P:regulation of cell shape"/>
    <property type="evidence" value="ECO:0007669"/>
    <property type="project" value="UniProtKB-KW"/>
</dbReference>
<dbReference type="PANTHER" id="PTHR34138">
    <property type="entry name" value="CELL SHAPE-DETERMINING PROTEIN MREC"/>
    <property type="match status" value="1"/>
</dbReference>
<dbReference type="InterPro" id="IPR007221">
    <property type="entry name" value="MreC"/>
</dbReference>
<evidence type="ECO:0000256" key="5">
    <source>
        <dbReference type="SAM" id="Coils"/>
    </source>
</evidence>
<name>A0A545TY17_9PROT</name>
<evidence type="ECO:0000256" key="1">
    <source>
        <dbReference type="ARBA" id="ARBA00009369"/>
    </source>
</evidence>
<feature type="domain" description="Rod shape-determining protein MreC beta-barrel core" evidence="7">
    <location>
        <begin position="133"/>
        <end position="272"/>
    </location>
</feature>
<proteinExistence type="inferred from homology"/>
<feature type="coiled-coil region" evidence="5">
    <location>
        <begin position="83"/>
        <end position="117"/>
    </location>
</feature>
<evidence type="ECO:0000256" key="3">
    <source>
        <dbReference type="ARBA" id="ARBA00022960"/>
    </source>
</evidence>
<dbReference type="AlphaFoldDB" id="A0A545TY17"/>
<dbReference type="EMBL" id="VHSH01000002">
    <property type="protein sequence ID" value="TQV82084.1"/>
    <property type="molecule type" value="Genomic_DNA"/>
</dbReference>
<evidence type="ECO:0000256" key="2">
    <source>
        <dbReference type="ARBA" id="ARBA00013855"/>
    </source>
</evidence>
<feature type="compositionally biased region" description="Low complexity" evidence="6">
    <location>
        <begin position="301"/>
        <end position="323"/>
    </location>
</feature>
<dbReference type="NCBIfam" id="TIGR00219">
    <property type="entry name" value="mreC"/>
    <property type="match status" value="1"/>
</dbReference>
<gene>
    <name evidence="8" type="primary">mreC</name>
    <name evidence="8" type="ORF">FKG95_07600</name>
</gene>
<sequence>MSKRSGNALGLATPIRAWAQRSAFVFFFALAIVLLVLGRAQTPAVERVRTAVNDAVAPVLELATSPVATVSDTIVSTRELFEVRAANEALRQENQRLLQWRAAAQRLEDENRLLRDLNQLTIEPRTRYITARVIGDQGGAFVRSVLVSAGARDGVEKGQAALTGRGLAGRVAETGRRAARILLVTDMNSRVPVLVGNARDRAVLAGDNSPNPELLYFSPGVQIRVGDRVVTSGHGGAFPSGLPIGVVTDVRENDVRVEPYVDWSHLEFLRLVDYELPSILNSPEDGLVKGKIQSRQAAPVAAASGPNDAGSAAAAGETGTAGATAGAVVQAGGAATELAQ</sequence>
<protein>
    <recommendedName>
        <fullName evidence="2">Cell shape-determining protein MreC</fullName>
    </recommendedName>
    <alternativeName>
        <fullName evidence="4">Cell shape protein MreC</fullName>
    </alternativeName>
</protein>
<dbReference type="Proteomes" id="UP000315252">
    <property type="component" value="Unassembled WGS sequence"/>
</dbReference>
<dbReference type="PANTHER" id="PTHR34138:SF1">
    <property type="entry name" value="CELL SHAPE-DETERMINING PROTEIN MREC"/>
    <property type="match status" value="1"/>
</dbReference>
<keyword evidence="3" id="KW-0133">Cell shape</keyword>
<dbReference type="Pfam" id="PF04085">
    <property type="entry name" value="MreC"/>
    <property type="match status" value="1"/>
</dbReference>
<dbReference type="InterPro" id="IPR042175">
    <property type="entry name" value="Cell/Rod_MreC_2"/>
</dbReference>
<dbReference type="InterPro" id="IPR055342">
    <property type="entry name" value="MreC_beta-barrel_core"/>
</dbReference>
<keyword evidence="5" id="KW-0175">Coiled coil</keyword>
<dbReference type="InterPro" id="IPR042177">
    <property type="entry name" value="Cell/Rod_1"/>
</dbReference>
<accession>A0A545TY17</accession>
<feature type="region of interest" description="Disordered" evidence="6">
    <location>
        <begin position="299"/>
        <end position="323"/>
    </location>
</feature>
<keyword evidence="9" id="KW-1185">Reference proteome</keyword>
<reference evidence="8 9" key="1">
    <citation type="submission" date="2019-06" db="EMBL/GenBank/DDBJ databases">
        <title>Whole genome sequence for Rhodospirillaceae sp. R148.</title>
        <authorList>
            <person name="Wang G."/>
        </authorList>
    </citation>
    <scope>NUCLEOTIDE SEQUENCE [LARGE SCALE GENOMIC DNA]</scope>
    <source>
        <strain evidence="8 9">R148</strain>
    </source>
</reference>
<dbReference type="RefSeq" id="WP_142895714.1">
    <property type="nucleotide sequence ID" value="NZ_ML660053.1"/>
</dbReference>
<evidence type="ECO:0000256" key="4">
    <source>
        <dbReference type="ARBA" id="ARBA00032089"/>
    </source>
</evidence>
<dbReference type="OrthoDB" id="8478127at2"/>